<sequence>MTLLAGESIDLSWTGGMTGNTTADLWVAAYAYGVDDTFSQLLTKQVDLAVDGTFNWTVDIPQPQLDATPNYVLIFKTAARDDFRFDASDPGLPSPGISVIENDGDGLAVDNGTDGFVDGTGTSAASATTSSSDSSSSDIFGDDSDDGDDGDDGDDSDDDDDGNDGDDGDDGSSSTGGSSAGSSTSPASIPDGFTTTVNATCGGTLTCIGSVFGDCCSQHNFCGSTDDYCGSGCLPAFGNCDSTLPTSTATSMPTATSTPKPMSIAAMAGIATGVSVSVIALFLAGWFGMRRRSSSVRRQRSQQQAFQQQQNMLGGVSGNYLGDGSSAVFYNGRDSAGAVAATAKQRPYLMLETGRNGPMSVYGHSVAKSIDTSRGSPDRMYAGNQRPQTSSSTVVGTPHPTSATVASMASVYPTPPPPPPPVPPLQQAQQRGQQERVFEMEGGENPFHYGQSPPAELDGGSPVHERER</sequence>
<evidence type="ECO:0000256" key="3">
    <source>
        <dbReference type="SAM" id="MobiDB-lite"/>
    </source>
</evidence>
<evidence type="ECO:0000313" key="7">
    <source>
        <dbReference type="Proteomes" id="UP001642405"/>
    </source>
</evidence>
<dbReference type="InterPro" id="IPR036861">
    <property type="entry name" value="Endochitinase-like_sf"/>
</dbReference>
<accession>A0ABP0AS88</accession>
<dbReference type="SUPFAM" id="SSF57016">
    <property type="entry name" value="Plant lectins/antimicrobial peptides"/>
    <property type="match status" value="1"/>
</dbReference>
<feature type="compositionally biased region" description="Polar residues" evidence="3">
    <location>
        <begin position="385"/>
        <end position="407"/>
    </location>
</feature>
<organism evidence="6 7">
    <name type="scientific">Sporothrix curviconia</name>
    <dbReference type="NCBI Taxonomy" id="1260050"/>
    <lineage>
        <taxon>Eukaryota</taxon>
        <taxon>Fungi</taxon>
        <taxon>Dikarya</taxon>
        <taxon>Ascomycota</taxon>
        <taxon>Pezizomycotina</taxon>
        <taxon>Sordariomycetes</taxon>
        <taxon>Sordariomycetidae</taxon>
        <taxon>Ophiostomatales</taxon>
        <taxon>Ophiostomataceae</taxon>
        <taxon>Sporothrix</taxon>
    </lineage>
</organism>
<evidence type="ECO:0000256" key="4">
    <source>
        <dbReference type="SAM" id="Phobius"/>
    </source>
</evidence>
<evidence type="ECO:0000256" key="1">
    <source>
        <dbReference type="ARBA" id="ARBA00022669"/>
    </source>
</evidence>
<dbReference type="EMBL" id="CAWUHB010000002">
    <property type="protein sequence ID" value="CAK7210105.1"/>
    <property type="molecule type" value="Genomic_DNA"/>
</dbReference>
<feature type="compositionally biased region" description="Pro residues" evidence="3">
    <location>
        <begin position="413"/>
        <end position="424"/>
    </location>
</feature>
<keyword evidence="4" id="KW-1133">Transmembrane helix</keyword>
<keyword evidence="4" id="KW-0812">Transmembrane</keyword>
<evidence type="ECO:0000259" key="5">
    <source>
        <dbReference type="PROSITE" id="PS50941"/>
    </source>
</evidence>
<dbReference type="PROSITE" id="PS50941">
    <property type="entry name" value="CHIT_BIND_I_2"/>
    <property type="match status" value="1"/>
</dbReference>
<dbReference type="Gene3D" id="3.30.60.10">
    <property type="entry name" value="Endochitinase-like"/>
    <property type="match status" value="1"/>
</dbReference>
<comment type="caution">
    <text evidence="2">Lacks conserved residue(s) required for the propagation of feature annotation.</text>
</comment>
<gene>
    <name evidence="6" type="ORF">SCUCBS95973_000679</name>
</gene>
<dbReference type="CDD" id="cd11618">
    <property type="entry name" value="ChtBD1_1"/>
    <property type="match status" value="1"/>
</dbReference>
<proteinExistence type="predicted"/>
<keyword evidence="7" id="KW-1185">Reference proteome</keyword>
<feature type="disulfide bond" evidence="2">
    <location>
        <begin position="201"/>
        <end position="216"/>
    </location>
</feature>
<dbReference type="InterPro" id="IPR001002">
    <property type="entry name" value="Chitin-bd_1"/>
</dbReference>
<name>A0ABP0AS88_9PEZI</name>
<feature type="domain" description="Chitin-binding type-1" evidence="5">
    <location>
        <begin position="198"/>
        <end position="242"/>
    </location>
</feature>
<reference evidence="6 7" key="1">
    <citation type="submission" date="2024-01" db="EMBL/GenBank/DDBJ databases">
        <authorList>
            <person name="Allen C."/>
            <person name="Tagirdzhanova G."/>
        </authorList>
    </citation>
    <scope>NUCLEOTIDE SEQUENCE [LARGE SCALE GENOMIC DNA]</scope>
</reference>
<evidence type="ECO:0000313" key="6">
    <source>
        <dbReference type="EMBL" id="CAK7210105.1"/>
    </source>
</evidence>
<feature type="region of interest" description="Disordered" evidence="3">
    <location>
        <begin position="86"/>
        <end position="191"/>
    </location>
</feature>
<comment type="caution">
    <text evidence="6">The sequence shown here is derived from an EMBL/GenBank/DDBJ whole genome shotgun (WGS) entry which is preliminary data.</text>
</comment>
<protein>
    <recommendedName>
        <fullName evidence="5">Chitin-binding type-1 domain-containing protein</fullName>
    </recommendedName>
</protein>
<keyword evidence="1 2" id="KW-0147">Chitin-binding</keyword>
<feature type="compositionally biased region" description="Acidic residues" evidence="3">
    <location>
        <begin position="140"/>
        <end position="170"/>
    </location>
</feature>
<feature type="transmembrane region" description="Helical" evidence="4">
    <location>
        <begin position="264"/>
        <end position="289"/>
    </location>
</feature>
<dbReference type="Proteomes" id="UP001642405">
    <property type="component" value="Unassembled WGS sequence"/>
</dbReference>
<feature type="compositionally biased region" description="Low complexity" evidence="3">
    <location>
        <begin position="171"/>
        <end position="185"/>
    </location>
</feature>
<feature type="region of interest" description="Disordered" evidence="3">
    <location>
        <begin position="369"/>
        <end position="468"/>
    </location>
</feature>
<feature type="compositionally biased region" description="Low complexity" evidence="3">
    <location>
        <begin position="119"/>
        <end position="139"/>
    </location>
</feature>
<keyword evidence="4" id="KW-0472">Membrane</keyword>
<keyword evidence="2" id="KW-1015">Disulfide bond</keyword>
<evidence type="ECO:0000256" key="2">
    <source>
        <dbReference type="PROSITE-ProRule" id="PRU00261"/>
    </source>
</evidence>
<feature type="disulfide bond" evidence="2">
    <location>
        <begin position="215"/>
        <end position="229"/>
    </location>
</feature>